<dbReference type="EMBL" id="CAHIKZ030005162">
    <property type="protein sequence ID" value="CAE1320194.1"/>
    <property type="molecule type" value="Genomic_DNA"/>
</dbReference>
<dbReference type="OrthoDB" id="10070006at2759"/>
<keyword evidence="2" id="KW-0812">Transmembrane</keyword>
<sequence>MDFFSYPDVDSNDPLSINAMFEHFDHEDVSNELEELLQCTLTEENRSNVWLADGTEQNVPRTTSVSTPALPAVTGVAISDLAADSRIRNRNSLSNLASNTNGTIHINGSNPRVFVDHMKETENSNPNLTVNQRTGLPINRHASRDQPVKQCTAVLLGTVGQLSKNGLTAGAQHHSVHSPLQSSIVNHSNNSSGQEPPRHQDETTTATPLSPIFLLQSYPQQTQTQQQQQQRILQDTEQRKHQGMLGNIFLHSQNILPGNGNIAIQPMETNEYTCKTNKTPRTMDHFRSNLHPTVDTSALADTLTCEDLVRDGHISDKTYPKPVYSYSCLIAMALKNIVYTSLLITPVQFSLLVVYTSLLITPIQFSFFSRHATNELGVTVIFSHGRKHGGIPVDGDRGKSTKLFRTWLHANDDIFVRLTLKPKALLSFSLSQSPSVFPLSFSLFLFQLCSLSFFFFCSLLFLSLSHSLSFSFSLYFCLYLLSLYFSLSLVFFSISLSLVIPFFSFYFSFSFFLSFSLSLFFLPFFFCLFPISCFSSHYFLSFSLSFLYLFVSFCLPFFFFFLRSFSLYIYLLIYLSFSFRFTPLTLFSLPLSFFLSISLSFFLSFSLSFIFFP</sequence>
<evidence type="ECO:0000256" key="2">
    <source>
        <dbReference type="SAM" id="Phobius"/>
    </source>
</evidence>
<proteinExistence type="predicted"/>
<comment type="caution">
    <text evidence="3">The sequence shown here is derived from an EMBL/GenBank/DDBJ whole genome shotgun (WGS) entry which is preliminary data.</text>
</comment>
<feature type="transmembrane region" description="Helical" evidence="2">
    <location>
        <begin position="567"/>
        <end position="586"/>
    </location>
</feature>
<keyword evidence="2" id="KW-0472">Membrane</keyword>
<evidence type="ECO:0000313" key="4">
    <source>
        <dbReference type="Proteomes" id="UP000597762"/>
    </source>
</evidence>
<dbReference type="AlphaFoldDB" id="A0A812E8N0"/>
<feature type="transmembrane region" description="Helical" evidence="2">
    <location>
        <begin position="436"/>
        <end position="462"/>
    </location>
</feature>
<organism evidence="3 4">
    <name type="scientific">Acanthosepion pharaonis</name>
    <name type="common">Pharaoh cuttlefish</name>
    <name type="synonym">Sepia pharaonis</name>
    <dbReference type="NCBI Taxonomy" id="158019"/>
    <lineage>
        <taxon>Eukaryota</taxon>
        <taxon>Metazoa</taxon>
        <taxon>Spiralia</taxon>
        <taxon>Lophotrochozoa</taxon>
        <taxon>Mollusca</taxon>
        <taxon>Cephalopoda</taxon>
        <taxon>Coleoidea</taxon>
        <taxon>Decapodiformes</taxon>
        <taxon>Sepiida</taxon>
        <taxon>Sepiina</taxon>
        <taxon>Sepiidae</taxon>
        <taxon>Acanthosepion</taxon>
    </lineage>
</organism>
<keyword evidence="2" id="KW-1133">Transmembrane helix</keyword>
<protein>
    <submittedName>
        <fullName evidence="3">FOXN</fullName>
    </submittedName>
</protein>
<keyword evidence="4" id="KW-1185">Reference proteome</keyword>
<feature type="region of interest" description="Disordered" evidence="1">
    <location>
        <begin position="169"/>
        <end position="205"/>
    </location>
</feature>
<evidence type="ECO:0000313" key="3">
    <source>
        <dbReference type="EMBL" id="CAE1320194.1"/>
    </source>
</evidence>
<name>A0A812E8N0_ACAPH</name>
<gene>
    <name evidence="3" type="ORF">SPHA_70470</name>
</gene>
<feature type="compositionally biased region" description="Polar residues" evidence="1">
    <location>
        <begin position="178"/>
        <end position="194"/>
    </location>
</feature>
<reference evidence="3" key="1">
    <citation type="submission" date="2021-01" db="EMBL/GenBank/DDBJ databases">
        <authorList>
            <person name="Li R."/>
            <person name="Bekaert M."/>
        </authorList>
    </citation>
    <scope>NUCLEOTIDE SEQUENCE</scope>
    <source>
        <strain evidence="3">Farmed</strain>
    </source>
</reference>
<feature type="transmembrane region" description="Helical" evidence="2">
    <location>
        <begin position="593"/>
        <end position="612"/>
    </location>
</feature>
<dbReference type="Proteomes" id="UP000597762">
    <property type="component" value="Unassembled WGS sequence"/>
</dbReference>
<feature type="transmembrane region" description="Helical" evidence="2">
    <location>
        <begin position="538"/>
        <end position="561"/>
    </location>
</feature>
<feature type="transmembrane region" description="Helical" evidence="2">
    <location>
        <begin position="506"/>
        <end position="531"/>
    </location>
</feature>
<feature type="transmembrane region" description="Helical" evidence="2">
    <location>
        <begin position="474"/>
        <end position="500"/>
    </location>
</feature>
<accession>A0A812E8N0</accession>
<evidence type="ECO:0000256" key="1">
    <source>
        <dbReference type="SAM" id="MobiDB-lite"/>
    </source>
</evidence>